<evidence type="ECO:0000313" key="2">
    <source>
        <dbReference type="EMBL" id="QHT32752.1"/>
    </source>
</evidence>
<keyword evidence="1" id="KW-0472">Membrane</keyword>
<name>A0A6C0EVH1_9ZZZZ</name>
<accession>A0A6C0EVH1</accession>
<feature type="transmembrane region" description="Helical" evidence="1">
    <location>
        <begin position="84"/>
        <end position="105"/>
    </location>
</feature>
<reference evidence="2" key="1">
    <citation type="journal article" date="2020" name="Nature">
        <title>Giant virus diversity and host interactions through global metagenomics.</title>
        <authorList>
            <person name="Schulz F."/>
            <person name="Roux S."/>
            <person name="Paez-Espino D."/>
            <person name="Jungbluth S."/>
            <person name="Walsh D.A."/>
            <person name="Denef V.J."/>
            <person name="McMahon K.D."/>
            <person name="Konstantinidis K.T."/>
            <person name="Eloe-Fadrosh E.A."/>
            <person name="Kyrpides N.C."/>
            <person name="Woyke T."/>
        </authorList>
    </citation>
    <scope>NUCLEOTIDE SEQUENCE</scope>
    <source>
        <strain evidence="2">GVMAG-M-3300009161-30</strain>
    </source>
</reference>
<keyword evidence="1" id="KW-1133">Transmembrane helix</keyword>
<keyword evidence="1" id="KW-0812">Transmembrane</keyword>
<proteinExistence type="predicted"/>
<dbReference type="AlphaFoldDB" id="A0A6C0EVH1"/>
<evidence type="ECO:0000256" key="1">
    <source>
        <dbReference type="SAM" id="Phobius"/>
    </source>
</evidence>
<sequence length="109" mass="12940">MYLYDNLQKIITLDRYNEQKGPPHITAINYAGQQQNNQHKRFTLLSEYFYKPPRVLAINDKIKRIATGCIDIADPGNNNNDVHFFLKISLFLGMTTASYYFLYFYKYKR</sequence>
<organism evidence="2">
    <name type="scientific">viral metagenome</name>
    <dbReference type="NCBI Taxonomy" id="1070528"/>
    <lineage>
        <taxon>unclassified sequences</taxon>
        <taxon>metagenomes</taxon>
        <taxon>organismal metagenomes</taxon>
    </lineage>
</organism>
<dbReference type="EMBL" id="MN738947">
    <property type="protein sequence ID" value="QHT32752.1"/>
    <property type="molecule type" value="Genomic_DNA"/>
</dbReference>
<protein>
    <submittedName>
        <fullName evidence="2">Uncharacterized protein</fullName>
    </submittedName>
</protein>